<dbReference type="EMBL" id="JACDUR010000009">
    <property type="protein sequence ID" value="MBA2896715.1"/>
    <property type="molecule type" value="Genomic_DNA"/>
</dbReference>
<evidence type="ECO:0000256" key="6">
    <source>
        <dbReference type="ARBA" id="ARBA00022840"/>
    </source>
</evidence>
<keyword evidence="11" id="KW-1185">Reference proteome</keyword>
<protein>
    <submittedName>
        <fullName evidence="10">Diacylglycerol kinase family enzyme</fullName>
    </submittedName>
</protein>
<dbReference type="Pfam" id="PF19279">
    <property type="entry name" value="YegS_C"/>
    <property type="match status" value="1"/>
</dbReference>
<feature type="domain" description="DAGKc" evidence="9">
    <location>
        <begin position="1"/>
        <end position="116"/>
    </location>
</feature>
<name>A0A7W0CSY4_9ACTN</name>
<dbReference type="Pfam" id="PF00781">
    <property type="entry name" value="DAGK_cat"/>
    <property type="match status" value="1"/>
</dbReference>
<comment type="caution">
    <text evidence="10">The sequence shown here is derived from an EMBL/GenBank/DDBJ whole genome shotgun (WGS) entry which is preliminary data.</text>
</comment>
<dbReference type="AlphaFoldDB" id="A0A7W0CSY4"/>
<dbReference type="RefSeq" id="WP_181615427.1">
    <property type="nucleotide sequence ID" value="NZ_BAABAM010000008.1"/>
</dbReference>
<organism evidence="10 11">
    <name type="scientific">Nonomuraea soli</name>
    <dbReference type="NCBI Taxonomy" id="1032476"/>
    <lineage>
        <taxon>Bacteria</taxon>
        <taxon>Bacillati</taxon>
        <taxon>Actinomycetota</taxon>
        <taxon>Actinomycetes</taxon>
        <taxon>Streptosporangiales</taxon>
        <taxon>Streptosporangiaceae</taxon>
        <taxon>Nonomuraea</taxon>
    </lineage>
</organism>
<evidence type="ECO:0000256" key="7">
    <source>
        <dbReference type="ARBA" id="ARBA00023209"/>
    </source>
</evidence>
<dbReference type="InterPro" id="IPR001206">
    <property type="entry name" value="Diacylglycerol_kinase_cat_dom"/>
</dbReference>
<dbReference type="Proteomes" id="UP000530928">
    <property type="component" value="Unassembled WGS sequence"/>
</dbReference>
<dbReference type="SUPFAM" id="SSF111331">
    <property type="entry name" value="NAD kinase/diacylglycerol kinase-like"/>
    <property type="match status" value="1"/>
</dbReference>
<dbReference type="SMART" id="SM00046">
    <property type="entry name" value="DAGKc"/>
    <property type="match status" value="1"/>
</dbReference>
<accession>A0A7W0CSY4</accession>
<evidence type="ECO:0000256" key="1">
    <source>
        <dbReference type="ARBA" id="ARBA00001946"/>
    </source>
</evidence>
<keyword evidence="8" id="KW-1208">Phospholipid metabolism</keyword>
<dbReference type="PANTHER" id="PTHR12358">
    <property type="entry name" value="SPHINGOSINE KINASE"/>
    <property type="match status" value="1"/>
</dbReference>
<keyword evidence="7" id="KW-0444">Lipid biosynthesis</keyword>
<dbReference type="PANTHER" id="PTHR12358:SF54">
    <property type="entry name" value="SPHINGOSINE KINASE RELATED PROTEIN"/>
    <property type="match status" value="1"/>
</dbReference>
<dbReference type="Gene3D" id="2.60.200.40">
    <property type="match status" value="1"/>
</dbReference>
<evidence type="ECO:0000256" key="4">
    <source>
        <dbReference type="ARBA" id="ARBA00022741"/>
    </source>
</evidence>
<keyword evidence="7" id="KW-0594">Phospholipid biosynthesis</keyword>
<evidence type="ECO:0000313" key="11">
    <source>
        <dbReference type="Proteomes" id="UP000530928"/>
    </source>
</evidence>
<keyword evidence="6" id="KW-0067">ATP-binding</keyword>
<evidence type="ECO:0000259" key="9">
    <source>
        <dbReference type="PROSITE" id="PS50146"/>
    </source>
</evidence>
<comment type="cofactor">
    <cofactor evidence="1">
        <name>Mg(2+)</name>
        <dbReference type="ChEBI" id="CHEBI:18420"/>
    </cofactor>
</comment>
<dbReference type="GO" id="GO:0008654">
    <property type="term" value="P:phospholipid biosynthetic process"/>
    <property type="evidence" value="ECO:0007669"/>
    <property type="project" value="UniProtKB-KW"/>
</dbReference>
<dbReference type="InterPro" id="IPR017438">
    <property type="entry name" value="ATP-NAD_kinase_N"/>
</dbReference>
<evidence type="ECO:0000256" key="5">
    <source>
        <dbReference type="ARBA" id="ARBA00022777"/>
    </source>
</evidence>
<dbReference type="GO" id="GO:0016301">
    <property type="term" value="F:kinase activity"/>
    <property type="evidence" value="ECO:0007669"/>
    <property type="project" value="UniProtKB-KW"/>
</dbReference>
<evidence type="ECO:0000256" key="3">
    <source>
        <dbReference type="ARBA" id="ARBA00022679"/>
    </source>
</evidence>
<proteinExistence type="inferred from homology"/>
<dbReference type="Gene3D" id="3.40.50.10330">
    <property type="entry name" value="Probable inorganic polyphosphate/atp-NAD kinase, domain 1"/>
    <property type="match status" value="1"/>
</dbReference>
<evidence type="ECO:0000313" key="10">
    <source>
        <dbReference type="EMBL" id="MBA2896715.1"/>
    </source>
</evidence>
<keyword evidence="7" id="KW-0443">Lipid metabolism</keyword>
<dbReference type="GO" id="GO:0005524">
    <property type="term" value="F:ATP binding"/>
    <property type="evidence" value="ECO:0007669"/>
    <property type="project" value="UniProtKB-KW"/>
</dbReference>
<keyword evidence="4" id="KW-0547">Nucleotide-binding</keyword>
<keyword evidence="3" id="KW-0808">Transferase</keyword>
<dbReference type="InterPro" id="IPR016064">
    <property type="entry name" value="NAD/diacylglycerol_kinase_sf"/>
</dbReference>
<reference evidence="10 11" key="1">
    <citation type="submission" date="2020-07" db="EMBL/GenBank/DDBJ databases">
        <title>Genomic Encyclopedia of Type Strains, Phase IV (KMG-IV): sequencing the most valuable type-strain genomes for metagenomic binning, comparative biology and taxonomic classification.</title>
        <authorList>
            <person name="Goeker M."/>
        </authorList>
    </citation>
    <scope>NUCLEOTIDE SEQUENCE [LARGE SCALE GENOMIC DNA]</scope>
    <source>
        <strain evidence="10 11">DSM 45533</strain>
    </source>
</reference>
<dbReference type="InterPro" id="IPR050187">
    <property type="entry name" value="Lipid_Phosphate_FormReg"/>
</dbReference>
<dbReference type="PROSITE" id="PS50146">
    <property type="entry name" value="DAGK"/>
    <property type="match status" value="1"/>
</dbReference>
<evidence type="ECO:0000256" key="2">
    <source>
        <dbReference type="ARBA" id="ARBA00005983"/>
    </source>
</evidence>
<gene>
    <name evidence="10" type="ORF">HNR30_008106</name>
</gene>
<dbReference type="InterPro" id="IPR045540">
    <property type="entry name" value="YegS/DAGK_C"/>
</dbReference>
<evidence type="ECO:0000256" key="8">
    <source>
        <dbReference type="ARBA" id="ARBA00023264"/>
    </source>
</evidence>
<keyword evidence="5 10" id="KW-0418">Kinase</keyword>
<sequence length="281" mass="29730">MKLLVICNRAAGGVDEEAREEVLRELRAHAEVVVAEEVGGFPDHIPVVMGGDGSLHHVVRTLHERGELGARAIGLIPMGTGNDLARTAGITPDNAVKAVLEGRERPMDLLVDDHDGVVVNAVHVGVGAEASQRAQALKPVLARLAYRVGAVVAGVRARGWRLRVTVDGECVADGTRRVLMVGLGNGRTIGGGTPLAPRAEPGDGLVDVVVSFAVGPLQRLAFGVRLRRGEHTRLGEVKVTRGRKVSIAGQPVPVNADGELEGKINRRTWTVLPGAWRLLSP</sequence>
<comment type="similarity">
    <text evidence="2">Belongs to the diacylglycerol/lipid kinase family.</text>
</comment>